<comment type="caution">
    <text evidence="1">The sequence shown here is derived from an EMBL/GenBank/DDBJ whole genome shotgun (WGS) entry which is preliminary data.</text>
</comment>
<organism evidence="1 2">
    <name type="scientific">Rhizobium sullae</name>
    <name type="common">Rhizobium hedysari</name>
    <dbReference type="NCBI Taxonomy" id="50338"/>
    <lineage>
        <taxon>Bacteria</taxon>
        <taxon>Pseudomonadati</taxon>
        <taxon>Pseudomonadota</taxon>
        <taxon>Alphaproteobacteria</taxon>
        <taxon>Hyphomicrobiales</taxon>
        <taxon>Rhizobiaceae</taxon>
        <taxon>Rhizobium/Agrobacterium group</taxon>
        <taxon>Rhizobium</taxon>
    </lineage>
</organism>
<evidence type="ECO:0000313" key="2">
    <source>
        <dbReference type="Proteomes" id="UP000294576"/>
    </source>
</evidence>
<dbReference type="Proteomes" id="UP000294576">
    <property type="component" value="Unassembled WGS sequence"/>
</dbReference>
<protein>
    <submittedName>
        <fullName evidence="1">Uncharacterized protein</fullName>
    </submittedName>
</protein>
<proteinExistence type="predicted"/>
<dbReference type="AlphaFoldDB" id="A0A4R3Q0L0"/>
<evidence type="ECO:0000313" key="1">
    <source>
        <dbReference type="EMBL" id="TCU13757.1"/>
    </source>
</evidence>
<reference evidence="1 2" key="1">
    <citation type="submission" date="2019-03" db="EMBL/GenBank/DDBJ databases">
        <title>Genomic Encyclopedia of Type Strains, Phase IV (KMG-V): Genome sequencing to study the core and pangenomes of soil and plant-associated prokaryotes.</title>
        <authorList>
            <person name="Whitman W."/>
        </authorList>
    </citation>
    <scope>NUCLEOTIDE SEQUENCE [LARGE SCALE GENOMIC DNA]</scope>
    <source>
        <strain evidence="1 2">Hc14</strain>
    </source>
</reference>
<name>A0A4R3Q0L0_RHISU</name>
<sequence>MADLGLTDHRDGIDLHTEETLPPSAVLGVVTEDKAFVNMARGYPEHYPTELATKGPPSFRAREAVCCG</sequence>
<gene>
    <name evidence="1" type="ORF">EV132_111190</name>
</gene>
<accession>A0A4R3Q0L0</accession>
<dbReference type="EMBL" id="SMBH01000011">
    <property type="protein sequence ID" value="TCU13757.1"/>
    <property type="molecule type" value="Genomic_DNA"/>
</dbReference>